<organism evidence="2 3">
    <name type="scientific">Leucobacter chromiireducens subsp. chromiireducens</name>
    <dbReference type="NCBI Taxonomy" id="660067"/>
    <lineage>
        <taxon>Bacteria</taxon>
        <taxon>Bacillati</taxon>
        <taxon>Actinomycetota</taxon>
        <taxon>Actinomycetes</taxon>
        <taxon>Micrococcales</taxon>
        <taxon>Microbacteriaceae</taxon>
        <taxon>Leucobacter</taxon>
    </lineage>
</organism>
<comment type="caution">
    <text evidence="2">The sequence shown here is derived from an EMBL/GenBank/DDBJ whole genome shotgun (WGS) entry which is preliminary data.</text>
</comment>
<protein>
    <submittedName>
        <fullName evidence="2">Uncharacterized protein</fullName>
    </submittedName>
</protein>
<gene>
    <name evidence="2" type="ORF">D3226_08975</name>
</gene>
<feature type="region of interest" description="Disordered" evidence="1">
    <location>
        <begin position="1"/>
        <end position="32"/>
    </location>
</feature>
<dbReference type="RefSeq" id="WP_202382214.1">
    <property type="nucleotide sequence ID" value="NZ_BAAAMA010000001.1"/>
</dbReference>
<dbReference type="EMBL" id="QYAD01000003">
    <property type="protein sequence ID" value="MBL3690089.1"/>
    <property type="molecule type" value="Genomic_DNA"/>
</dbReference>
<reference evidence="2 3" key="1">
    <citation type="submission" date="2018-09" db="EMBL/GenBank/DDBJ databases">
        <title>Comparative genomics of Leucobacter spp.</title>
        <authorList>
            <person name="Reis A.C."/>
            <person name="Kolvenbach B.A."/>
            <person name="Corvini P.F.X."/>
            <person name="Nunes O.C."/>
        </authorList>
    </citation>
    <scope>NUCLEOTIDE SEQUENCE [LARGE SCALE GENOMIC DNA]</scope>
    <source>
        <strain evidence="2 3">L-1</strain>
    </source>
</reference>
<evidence type="ECO:0000313" key="2">
    <source>
        <dbReference type="EMBL" id="MBL3690089.1"/>
    </source>
</evidence>
<proteinExistence type="predicted"/>
<sequence length="105" mass="11811">MNQLKHRTQRTAAQQRPALRTPYHSLGSGSEMRVPEWAQHRSVYRTSGRTLYLVETDQPGAARGDLERLTRSGWDVRVEQAPQGELTRIALTRGDLSLSDLARAA</sequence>
<dbReference type="Proteomes" id="UP001646141">
    <property type="component" value="Unassembled WGS sequence"/>
</dbReference>
<name>A0ABS1SPJ9_9MICO</name>
<evidence type="ECO:0000256" key="1">
    <source>
        <dbReference type="SAM" id="MobiDB-lite"/>
    </source>
</evidence>
<keyword evidence="3" id="KW-1185">Reference proteome</keyword>
<accession>A0ABS1SPJ9</accession>
<evidence type="ECO:0000313" key="3">
    <source>
        <dbReference type="Proteomes" id="UP001646141"/>
    </source>
</evidence>